<dbReference type="CDD" id="cd17748">
    <property type="entry name" value="BRCT_DNA_ligase_like"/>
    <property type="match status" value="1"/>
</dbReference>
<sequence length="110" mass="12328">MLCPALDTTVKFMEEKIMISGKSFAFTGELATMSRKHAQEEVLRQGGSIPSSVTRELDYLVVGNRNSPLINNGNGKKGKKLRKAEELNQREETIRIITEGQFIDMLQRAS</sequence>
<proteinExistence type="predicted"/>
<comment type="caution">
    <text evidence="2">The sequence shown here is derived from an EMBL/GenBank/DDBJ whole genome shotgun (WGS) entry which is preliminary data.</text>
</comment>
<dbReference type="Proteomes" id="UP000649604">
    <property type="component" value="Unassembled WGS sequence"/>
</dbReference>
<evidence type="ECO:0000313" key="3">
    <source>
        <dbReference type="Proteomes" id="UP000649604"/>
    </source>
</evidence>
<dbReference type="AlphaFoldDB" id="A0A9D5JTT6"/>
<feature type="domain" description="BRCT" evidence="1">
    <location>
        <begin position="14"/>
        <end position="110"/>
    </location>
</feature>
<gene>
    <name evidence="2" type="ORF">GF339_05875</name>
</gene>
<dbReference type="EMBL" id="WJJP01000183">
    <property type="protein sequence ID" value="MBD3324092.1"/>
    <property type="molecule type" value="Genomic_DNA"/>
</dbReference>
<dbReference type="SUPFAM" id="SSF52113">
    <property type="entry name" value="BRCT domain"/>
    <property type="match status" value="1"/>
</dbReference>
<protein>
    <recommendedName>
        <fullName evidence="1">BRCT domain-containing protein</fullName>
    </recommendedName>
</protein>
<reference evidence="2" key="1">
    <citation type="submission" date="2019-11" db="EMBL/GenBank/DDBJ databases">
        <title>Microbial mats filling the niche in hypersaline microbial mats.</title>
        <authorList>
            <person name="Wong H.L."/>
            <person name="Macleod F.I."/>
            <person name="White R.A. III"/>
            <person name="Burns B.P."/>
        </authorList>
    </citation>
    <scope>NUCLEOTIDE SEQUENCE</scope>
    <source>
        <strain evidence="2">Rbin_158</strain>
    </source>
</reference>
<accession>A0A9D5JTT6</accession>
<evidence type="ECO:0000313" key="2">
    <source>
        <dbReference type="EMBL" id="MBD3324092.1"/>
    </source>
</evidence>
<dbReference type="Pfam" id="PF00533">
    <property type="entry name" value="BRCT"/>
    <property type="match status" value="1"/>
</dbReference>
<dbReference type="InterPro" id="IPR036420">
    <property type="entry name" value="BRCT_dom_sf"/>
</dbReference>
<organism evidence="2 3">
    <name type="scientific">candidate division KSB3 bacterium</name>
    <dbReference type="NCBI Taxonomy" id="2044937"/>
    <lineage>
        <taxon>Bacteria</taxon>
        <taxon>candidate division KSB3</taxon>
    </lineage>
</organism>
<name>A0A9D5JTT6_9BACT</name>
<evidence type="ECO:0000259" key="1">
    <source>
        <dbReference type="PROSITE" id="PS50172"/>
    </source>
</evidence>
<dbReference type="Gene3D" id="3.40.50.10190">
    <property type="entry name" value="BRCT domain"/>
    <property type="match status" value="1"/>
</dbReference>
<dbReference type="PROSITE" id="PS50172">
    <property type="entry name" value="BRCT"/>
    <property type="match status" value="1"/>
</dbReference>
<dbReference type="InterPro" id="IPR001357">
    <property type="entry name" value="BRCT_dom"/>
</dbReference>